<evidence type="ECO:0000313" key="2">
    <source>
        <dbReference type="Proteomes" id="UP000308133"/>
    </source>
</evidence>
<dbReference type="AlphaFoldDB" id="A0A4U7B9H9"/>
<proteinExistence type="predicted"/>
<comment type="caution">
    <text evidence="1">The sequence shown here is derived from an EMBL/GenBank/DDBJ whole genome shotgun (WGS) entry which is preliminary data.</text>
</comment>
<sequence>MAPISKLNPQSRVLAVPRFTGLIPSTALDRIPVEAVERPGKVPARGY</sequence>
<gene>
    <name evidence="1" type="ORF">C1H76_1083</name>
</gene>
<evidence type="ECO:0000313" key="1">
    <source>
        <dbReference type="EMBL" id="TKX26551.1"/>
    </source>
</evidence>
<organism evidence="1 2">
    <name type="scientific">Elsinoe australis</name>
    <dbReference type="NCBI Taxonomy" id="40998"/>
    <lineage>
        <taxon>Eukaryota</taxon>
        <taxon>Fungi</taxon>
        <taxon>Dikarya</taxon>
        <taxon>Ascomycota</taxon>
        <taxon>Pezizomycotina</taxon>
        <taxon>Dothideomycetes</taxon>
        <taxon>Dothideomycetidae</taxon>
        <taxon>Myriangiales</taxon>
        <taxon>Elsinoaceae</taxon>
        <taxon>Elsinoe</taxon>
    </lineage>
</organism>
<dbReference type="EMBL" id="PTQR01000012">
    <property type="protein sequence ID" value="TKX26551.1"/>
    <property type="molecule type" value="Genomic_DNA"/>
</dbReference>
<protein>
    <submittedName>
        <fullName evidence="1">Uncharacterized protein</fullName>
    </submittedName>
</protein>
<name>A0A4U7B9H9_9PEZI</name>
<dbReference type="Proteomes" id="UP000308133">
    <property type="component" value="Unassembled WGS sequence"/>
</dbReference>
<reference evidence="1 2" key="1">
    <citation type="submission" date="2018-02" db="EMBL/GenBank/DDBJ databases">
        <title>Draft genome sequences of Elsinoe sp., causing black scab on jojoba.</title>
        <authorList>
            <person name="Stodart B."/>
            <person name="Jeffress S."/>
            <person name="Ash G."/>
            <person name="Arun Chinnappa K."/>
        </authorList>
    </citation>
    <scope>NUCLEOTIDE SEQUENCE [LARGE SCALE GENOMIC DNA]</scope>
    <source>
        <strain evidence="1 2">Hillstone_2</strain>
    </source>
</reference>
<accession>A0A4U7B9H9</accession>